<sequence>MVTPKDPALERRKVRLALRAFRKDAGLNQPDVAEALSWSPSKVIRIEGGSVGVSVTDLRALLDLYNVSDVRLRLDLEEATRASRRPPWWSPYRDVVSAEFGVYLGFEGSADALYAYHPTFVPGLLQTEDYARALLKSRYTGARLKDAVELRMERQERLVRGQEGPELNFLVDEAALRRWIGGPDVMRRQVEHVKTVAGQPRVTVGVVPFSLGVHPVLRKGCIALTFTDGDDVLFMENSSGALTVRNDQSAVDDYLTDFHKSADSSLFDDRMKALADEIIGHLPNGRAGGPAGPSDSLS</sequence>
<dbReference type="GO" id="GO:0003677">
    <property type="term" value="F:DNA binding"/>
    <property type="evidence" value="ECO:0007669"/>
    <property type="project" value="InterPro"/>
</dbReference>
<reference evidence="2" key="1">
    <citation type="journal article" date="2014" name="Int. J. Syst. Evol. Microbiol.">
        <title>Complete genome sequence of Corynebacterium casei LMG S-19264T (=DSM 44701T), isolated from a smear-ripened cheese.</title>
        <authorList>
            <consortium name="US DOE Joint Genome Institute (JGI-PGF)"/>
            <person name="Walter F."/>
            <person name="Albersmeier A."/>
            <person name="Kalinowski J."/>
            <person name="Ruckert C."/>
        </authorList>
    </citation>
    <scope>NUCLEOTIDE SEQUENCE</scope>
    <source>
        <strain evidence="2">JCM 4815</strain>
    </source>
</reference>
<comment type="caution">
    <text evidence="2">The sequence shown here is derived from an EMBL/GenBank/DDBJ whole genome shotgun (WGS) entry which is preliminary data.</text>
</comment>
<dbReference type="SMART" id="SM00530">
    <property type="entry name" value="HTH_XRE"/>
    <property type="match status" value="1"/>
</dbReference>
<reference evidence="2" key="2">
    <citation type="submission" date="2020-09" db="EMBL/GenBank/DDBJ databases">
        <authorList>
            <person name="Sun Q."/>
            <person name="Ohkuma M."/>
        </authorList>
    </citation>
    <scope>NUCLEOTIDE SEQUENCE</scope>
    <source>
        <strain evidence="2">JCM 4815</strain>
    </source>
</reference>
<keyword evidence="3" id="KW-1185">Reference proteome</keyword>
<name>A0A918PAN0_9ACTN</name>
<dbReference type="Gene3D" id="1.10.260.40">
    <property type="entry name" value="lambda repressor-like DNA-binding domains"/>
    <property type="match status" value="1"/>
</dbReference>
<dbReference type="EMBL" id="BMVW01000001">
    <property type="protein sequence ID" value="GGY94971.1"/>
    <property type="molecule type" value="Genomic_DNA"/>
</dbReference>
<dbReference type="AlphaFoldDB" id="A0A918PAN0"/>
<dbReference type="InterPro" id="IPR043917">
    <property type="entry name" value="DUF5753"/>
</dbReference>
<dbReference type="InterPro" id="IPR010982">
    <property type="entry name" value="Lambda_DNA-bd_dom_sf"/>
</dbReference>
<dbReference type="Pfam" id="PF19054">
    <property type="entry name" value="DUF5753"/>
    <property type="match status" value="1"/>
</dbReference>
<dbReference type="PROSITE" id="PS50943">
    <property type="entry name" value="HTH_CROC1"/>
    <property type="match status" value="1"/>
</dbReference>
<organism evidence="2 3">
    <name type="scientific">Streptomyces poonensis</name>
    <dbReference type="NCBI Taxonomy" id="68255"/>
    <lineage>
        <taxon>Bacteria</taxon>
        <taxon>Bacillati</taxon>
        <taxon>Actinomycetota</taxon>
        <taxon>Actinomycetes</taxon>
        <taxon>Kitasatosporales</taxon>
        <taxon>Streptomycetaceae</taxon>
        <taxon>Streptomyces</taxon>
    </lineage>
</organism>
<gene>
    <name evidence="2" type="ORF">GCM10010365_12240</name>
</gene>
<dbReference type="RefSeq" id="WP_189855895.1">
    <property type="nucleotide sequence ID" value="NZ_BMVW01000001.1"/>
</dbReference>
<feature type="domain" description="HTH cro/C1-type" evidence="1">
    <location>
        <begin position="18"/>
        <end position="72"/>
    </location>
</feature>
<dbReference type="InterPro" id="IPR001387">
    <property type="entry name" value="Cro/C1-type_HTH"/>
</dbReference>
<dbReference type="CDD" id="cd00093">
    <property type="entry name" value="HTH_XRE"/>
    <property type="match status" value="1"/>
</dbReference>
<evidence type="ECO:0000313" key="2">
    <source>
        <dbReference type="EMBL" id="GGY94971.1"/>
    </source>
</evidence>
<proteinExistence type="predicted"/>
<protein>
    <submittedName>
        <fullName evidence="2">Transcriptional regulator</fullName>
    </submittedName>
</protein>
<dbReference type="Pfam" id="PF13560">
    <property type="entry name" value="HTH_31"/>
    <property type="match status" value="1"/>
</dbReference>
<dbReference type="Proteomes" id="UP000622166">
    <property type="component" value="Unassembled WGS sequence"/>
</dbReference>
<dbReference type="SUPFAM" id="SSF47413">
    <property type="entry name" value="lambda repressor-like DNA-binding domains"/>
    <property type="match status" value="1"/>
</dbReference>
<accession>A0A918PAN0</accession>
<evidence type="ECO:0000313" key="3">
    <source>
        <dbReference type="Proteomes" id="UP000622166"/>
    </source>
</evidence>
<evidence type="ECO:0000259" key="1">
    <source>
        <dbReference type="PROSITE" id="PS50943"/>
    </source>
</evidence>